<keyword evidence="1 2" id="KW-0238">DNA-binding</keyword>
<comment type="caution">
    <text evidence="5">The sequence shown here is derived from an EMBL/GenBank/DDBJ whole genome shotgun (WGS) entry which is preliminary data.</text>
</comment>
<proteinExistence type="predicted"/>
<dbReference type="InterPro" id="IPR050109">
    <property type="entry name" value="HTH-type_TetR-like_transc_reg"/>
</dbReference>
<dbReference type="PANTHER" id="PTHR30055">
    <property type="entry name" value="HTH-TYPE TRANSCRIPTIONAL REGULATOR RUTR"/>
    <property type="match status" value="1"/>
</dbReference>
<feature type="DNA-binding region" description="H-T-H motif" evidence="2">
    <location>
        <begin position="73"/>
        <end position="92"/>
    </location>
</feature>
<feature type="domain" description="HTH tetR-type" evidence="4">
    <location>
        <begin position="50"/>
        <end position="110"/>
    </location>
</feature>
<feature type="region of interest" description="Disordered" evidence="3">
    <location>
        <begin position="1"/>
        <end position="38"/>
    </location>
</feature>
<evidence type="ECO:0000313" key="6">
    <source>
        <dbReference type="Proteomes" id="UP001499884"/>
    </source>
</evidence>
<dbReference type="InterPro" id="IPR009057">
    <property type="entry name" value="Homeodomain-like_sf"/>
</dbReference>
<organism evidence="5 6">
    <name type="scientific">Streptomyces tremellae</name>
    <dbReference type="NCBI Taxonomy" id="1124239"/>
    <lineage>
        <taxon>Bacteria</taxon>
        <taxon>Bacillati</taxon>
        <taxon>Actinomycetota</taxon>
        <taxon>Actinomycetes</taxon>
        <taxon>Kitasatosporales</taxon>
        <taxon>Streptomycetaceae</taxon>
        <taxon>Streptomyces</taxon>
    </lineage>
</organism>
<reference evidence="6" key="1">
    <citation type="journal article" date="2019" name="Int. J. Syst. Evol. Microbiol.">
        <title>The Global Catalogue of Microorganisms (GCM) 10K type strain sequencing project: providing services to taxonomists for standard genome sequencing and annotation.</title>
        <authorList>
            <consortium name="The Broad Institute Genomics Platform"/>
            <consortium name="The Broad Institute Genome Sequencing Center for Infectious Disease"/>
            <person name="Wu L."/>
            <person name="Ma J."/>
        </authorList>
    </citation>
    <scope>NUCLEOTIDE SEQUENCE [LARGE SCALE GENOMIC DNA]</scope>
    <source>
        <strain evidence="6">JCM 30846</strain>
    </source>
</reference>
<dbReference type="EMBL" id="BAABEP010000001">
    <property type="protein sequence ID" value="GAA3706926.1"/>
    <property type="molecule type" value="Genomic_DNA"/>
</dbReference>
<protein>
    <submittedName>
        <fullName evidence="5">TetR/AcrR family transcriptional regulator</fullName>
    </submittedName>
</protein>
<gene>
    <name evidence="5" type="ORF">GCM10023082_01120</name>
</gene>
<evidence type="ECO:0000313" key="5">
    <source>
        <dbReference type="EMBL" id="GAA3706926.1"/>
    </source>
</evidence>
<dbReference type="PROSITE" id="PS50977">
    <property type="entry name" value="HTH_TETR_2"/>
    <property type="match status" value="1"/>
</dbReference>
<sequence length="250" mass="27708">MRVTPPPSLRAAERGMGWRGDKLDGMTEATDPAGAPAKTWKGLTADQRRDRRRAQLLDAGFEILGTLGAAELGVRSVCRRAGLTERYFYESFDSRESLLEAVVDQVSTAGFARMGEARHRANAARADPVKPMIRAYLDYFSEDPRRGRIQFVEAGIAFPLGHHRKPGHPRAVALFTDLLAADSDEEKGDAADLTLNAYALAGSQAELIMRWLDGQLRVPKERIVRHMLGVFRAVQDVTSRAERVPKEPLD</sequence>
<keyword evidence="6" id="KW-1185">Reference proteome</keyword>
<evidence type="ECO:0000256" key="2">
    <source>
        <dbReference type="PROSITE-ProRule" id="PRU00335"/>
    </source>
</evidence>
<name>A0ABP7DMT3_9ACTN</name>
<accession>A0ABP7DMT3</accession>
<evidence type="ECO:0000259" key="4">
    <source>
        <dbReference type="PROSITE" id="PS50977"/>
    </source>
</evidence>
<dbReference type="Pfam" id="PF00440">
    <property type="entry name" value="TetR_N"/>
    <property type="match status" value="1"/>
</dbReference>
<dbReference type="Proteomes" id="UP001499884">
    <property type="component" value="Unassembled WGS sequence"/>
</dbReference>
<evidence type="ECO:0000256" key="3">
    <source>
        <dbReference type="SAM" id="MobiDB-lite"/>
    </source>
</evidence>
<dbReference type="InterPro" id="IPR001647">
    <property type="entry name" value="HTH_TetR"/>
</dbReference>
<dbReference type="PANTHER" id="PTHR30055:SF209">
    <property type="entry name" value="POSSIBLE TRANSCRIPTIONAL REGULATORY PROTEIN (PROBABLY TETR-FAMILY)"/>
    <property type="match status" value="1"/>
</dbReference>
<dbReference type="SUPFAM" id="SSF46689">
    <property type="entry name" value="Homeodomain-like"/>
    <property type="match status" value="1"/>
</dbReference>
<dbReference type="Gene3D" id="1.10.357.10">
    <property type="entry name" value="Tetracycline Repressor, domain 2"/>
    <property type="match status" value="1"/>
</dbReference>
<evidence type="ECO:0000256" key="1">
    <source>
        <dbReference type="ARBA" id="ARBA00023125"/>
    </source>
</evidence>